<organism evidence="1">
    <name type="scientific">Rhizophora mucronata</name>
    <name type="common">Asiatic mangrove</name>
    <dbReference type="NCBI Taxonomy" id="61149"/>
    <lineage>
        <taxon>Eukaryota</taxon>
        <taxon>Viridiplantae</taxon>
        <taxon>Streptophyta</taxon>
        <taxon>Embryophyta</taxon>
        <taxon>Tracheophyta</taxon>
        <taxon>Spermatophyta</taxon>
        <taxon>Magnoliopsida</taxon>
        <taxon>eudicotyledons</taxon>
        <taxon>Gunneridae</taxon>
        <taxon>Pentapetalae</taxon>
        <taxon>rosids</taxon>
        <taxon>fabids</taxon>
        <taxon>Malpighiales</taxon>
        <taxon>Rhizophoraceae</taxon>
        <taxon>Rhizophora</taxon>
    </lineage>
</organism>
<dbReference type="AlphaFoldDB" id="A0A2P2KSK8"/>
<protein>
    <submittedName>
        <fullName evidence="1">Uncharacterized protein MANES_16G007200</fullName>
    </submittedName>
</protein>
<proteinExistence type="predicted"/>
<evidence type="ECO:0000313" key="1">
    <source>
        <dbReference type="EMBL" id="MBX08647.1"/>
    </source>
</evidence>
<name>A0A2P2KSK8_RHIMU</name>
<sequence length="123" mass="13921">MCSLHSLSSVSFAFPCTCNTPPSFLNALTAVTQQPSLVGRRPRQTRLATPYSKAIKHNHCSPHHCEIHCQQSSMTESTPIYWKFAPNYNTEIVRTSSHQRNRPGKLKAATLFKRHNCLYPLPL</sequence>
<reference evidence="1" key="1">
    <citation type="submission" date="2018-02" db="EMBL/GenBank/DDBJ databases">
        <title>Rhizophora mucronata_Transcriptome.</title>
        <authorList>
            <person name="Meera S.P."/>
            <person name="Sreeshan A."/>
            <person name="Augustine A."/>
        </authorList>
    </citation>
    <scope>NUCLEOTIDE SEQUENCE</scope>
    <source>
        <tissue evidence="1">Leaf</tissue>
    </source>
</reference>
<accession>A0A2P2KSK8</accession>
<dbReference type="EMBL" id="GGEC01028163">
    <property type="protein sequence ID" value="MBX08647.1"/>
    <property type="molecule type" value="Transcribed_RNA"/>
</dbReference>